<feature type="binding site" evidence="10">
    <location>
        <position position="203"/>
    </location>
    <ligand>
        <name>Mn(2+)</name>
        <dbReference type="ChEBI" id="CHEBI:29035"/>
    </ligand>
</feature>
<dbReference type="GO" id="GO:0046872">
    <property type="term" value="F:metal ion binding"/>
    <property type="evidence" value="ECO:0007669"/>
    <property type="project" value="UniProtKB-UniRule"/>
</dbReference>
<keyword evidence="8 10" id="KW-0464">Manganese</keyword>
<dbReference type="RefSeq" id="WP_075494238.1">
    <property type="nucleotide sequence ID" value="NZ_CP053844.1"/>
</dbReference>
<evidence type="ECO:0000256" key="6">
    <source>
        <dbReference type="ARBA" id="ARBA00023118"/>
    </source>
</evidence>
<evidence type="ECO:0000256" key="1">
    <source>
        <dbReference type="ARBA" id="ARBA00022722"/>
    </source>
</evidence>
<sequence>MSWRVVCVSGVAKLDLKFGFMVVRKDEISKVAINEIATVIIDSTAVSLTTALLNEFMKKKIKVIFCDEKHNPSSELMSYYGSHDSSLKIKEQITWNKDIKELVWTKIVKFKIIKQKALLEKLGFEKEANLLQGYISELILNDTTNREGHAAKVYFNALFGIKFSRDDDNPTNSALNYGYSLLLSSFNKEISANGYITQLGLFHDNRFNPFNLASDLMEIFRPIVDEIVLNLASNNFAKDEKIKVLTIFNKKVFIAKKEHFLPNAISIYTKSIFEALNNDDENLLEIYDEF</sequence>
<keyword evidence="6 10" id="KW-0051">Antiviral defense</keyword>
<dbReference type="EMBL" id="FIZP01000001">
    <property type="protein sequence ID" value="CZE46250.1"/>
    <property type="molecule type" value="Genomic_DNA"/>
</dbReference>
<evidence type="ECO:0000313" key="12">
    <source>
        <dbReference type="Proteomes" id="UP000069632"/>
    </source>
</evidence>
<gene>
    <name evidence="10 11" type="primary">cas1</name>
    <name evidence="11" type="ORF">ERS672216_00273</name>
</gene>
<protein>
    <recommendedName>
        <fullName evidence="10">CRISPR-associated endonuclease Cas1</fullName>
        <ecNumber evidence="10">3.1.-.-</ecNumber>
    </recommendedName>
</protein>
<reference evidence="11 12" key="1">
    <citation type="submission" date="2016-02" db="EMBL/GenBank/DDBJ databases">
        <authorList>
            <consortium name="Pathogen Informatics"/>
        </authorList>
    </citation>
    <scope>NUCLEOTIDE SEQUENCE [LARGE SCALE GENOMIC DNA]</scope>
    <source>
        <strain evidence="11 12">RC20</strain>
    </source>
</reference>
<dbReference type="Proteomes" id="UP000069632">
    <property type="component" value="Unassembled WGS sequence"/>
</dbReference>
<dbReference type="GO" id="GO:0004520">
    <property type="term" value="F:DNA endonuclease activity"/>
    <property type="evidence" value="ECO:0007669"/>
    <property type="project" value="InterPro"/>
</dbReference>
<keyword evidence="12" id="KW-1185">Reference proteome</keyword>
<evidence type="ECO:0000256" key="9">
    <source>
        <dbReference type="ARBA" id="ARBA00038592"/>
    </source>
</evidence>
<keyword evidence="7 10" id="KW-0238">DNA-binding</keyword>
<dbReference type="HAMAP" id="MF_01470">
    <property type="entry name" value="Cas1"/>
    <property type="match status" value="1"/>
</dbReference>
<proteinExistence type="inferred from homology"/>
<dbReference type="Gene3D" id="1.20.120.920">
    <property type="entry name" value="CRISPR-associated endonuclease Cas1, C-terminal domain"/>
    <property type="match status" value="1"/>
</dbReference>
<accession>A0A128EPU3</accession>
<keyword evidence="1 10" id="KW-0540">Nuclease</keyword>
<feature type="binding site" evidence="10">
    <location>
        <position position="218"/>
    </location>
    <ligand>
        <name>Mn(2+)</name>
        <dbReference type="ChEBI" id="CHEBI:29035"/>
    </ligand>
</feature>
<dbReference type="PANTHER" id="PTHR34353">
    <property type="entry name" value="CRISPR-ASSOCIATED ENDONUCLEASE CAS1 1"/>
    <property type="match status" value="1"/>
</dbReference>
<dbReference type="AlphaFoldDB" id="A0A128EPU3"/>
<keyword evidence="4 10" id="KW-0378">Hydrolase</keyword>
<dbReference type="NCBIfam" id="TIGR00287">
    <property type="entry name" value="cas1"/>
    <property type="match status" value="1"/>
</dbReference>
<evidence type="ECO:0000256" key="8">
    <source>
        <dbReference type="ARBA" id="ARBA00023211"/>
    </source>
</evidence>
<evidence type="ECO:0000256" key="2">
    <source>
        <dbReference type="ARBA" id="ARBA00022723"/>
    </source>
</evidence>
<evidence type="ECO:0000256" key="10">
    <source>
        <dbReference type="HAMAP-Rule" id="MF_01470"/>
    </source>
</evidence>
<evidence type="ECO:0000256" key="4">
    <source>
        <dbReference type="ARBA" id="ARBA00022801"/>
    </source>
</evidence>
<dbReference type="OrthoDB" id="5366084at2"/>
<dbReference type="InterPro" id="IPR002729">
    <property type="entry name" value="CRISPR-assoc_Cas1"/>
</dbReference>
<dbReference type="NCBIfam" id="TIGR03639">
    <property type="entry name" value="cas1_NMENI"/>
    <property type="match status" value="1"/>
</dbReference>
<dbReference type="GO" id="GO:0003677">
    <property type="term" value="F:DNA binding"/>
    <property type="evidence" value="ECO:0007669"/>
    <property type="project" value="UniProtKB-KW"/>
</dbReference>
<dbReference type="PANTHER" id="PTHR34353:SF2">
    <property type="entry name" value="CRISPR-ASSOCIATED ENDONUCLEASE CAS1 1"/>
    <property type="match status" value="1"/>
</dbReference>
<keyword evidence="2 10" id="KW-0479">Metal-binding</keyword>
<dbReference type="Pfam" id="PF01867">
    <property type="entry name" value="Cas_Cas1"/>
    <property type="match status" value="1"/>
</dbReference>
<comment type="function">
    <text evidence="10">CRISPR (clustered regularly interspaced short palindromic repeat), is an adaptive immune system that provides protection against mobile genetic elements (viruses, transposable elements and conjugative plasmids). CRISPR clusters contain spacers, sequences complementary to antecedent mobile elements, and target invading nucleic acids. CRISPR clusters are transcribed and processed into CRISPR RNA (crRNA). Acts as a dsDNA endonuclease. Involved in the integration of spacer DNA into the CRISPR cassette.</text>
</comment>
<comment type="cofactor">
    <cofactor evidence="10">
        <name>Mg(2+)</name>
        <dbReference type="ChEBI" id="CHEBI:18420"/>
    </cofactor>
    <cofactor evidence="10">
        <name>Mn(2+)</name>
        <dbReference type="ChEBI" id="CHEBI:29035"/>
    </cofactor>
</comment>
<dbReference type="GO" id="GO:0051607">
    <property type="term" value="P:defense response to virus"/>
    <property type="evidence" value="ECO:0007669"/>
    <property type="project" value="UniProtKB-UniRule"/>
</dbReference>
<dbReference type="EC" id="3.1.-.-" evidence="10"/>
<dbReference type="InterPro" id="IPR050646">
    <property type="entry name" value="Cas1"/>
</dbReference>
<dbReference type="GO" id="GO:0016787">
    <property type="term" value="F:hydrolase activity"/>
    <property type="evidence" value="ECO:0007669"/>
    <property type="project" value="UniProtKB-KW"/>
</dbReference>
<name>A0A128EPU3_9BACT</name>
<comment type="similarity">
    <text evidence="10">Belongs to the CRISPR-associated endonuclease Cas1 family.</text>
</comment>
<dbReference type="InterPro" id="IPR019855">
    <property type="entry name" value="CRISPR-assoc_Cas1_NMENI"/>
</dbReference>
<dbReference type="GO" id="GO:0043571">
    <property type="term" value="P:maintenance of CRISPR repeat elements"/>
    <property type="evidence" value="ECO:0007669"/>
    <property type="project" value="UniProtKB-UniRule"/>
</dbReference>
<evidence type="ECO:0000256" key="3">
    <source>
        <dbReference type="ARBA" id="ARBA00022759"/>
    </source>
</evidence>
<keyword evidence="5 10" id="KW-0460">Magnesium</keyword>
<dbReference type="Gene3D" id="3.100.10.20">
    <property type="entry name" value="CRISPR-associated endonuclease Cas1, N-terminal domain"/>
    <property type="match status" value="1"/>
</dbReference>
<comment type="subunit">
    <text evidence="9 10">Homodimer, forms a heterotetramer with a Cas2 homodimer.</text>
</comment>
<feature type="binding site" evidence="10">
    <location>
        <position position="147"/>
    </location>
    <ligand>
        <name>Mn(2+)</name>
        <dbReference type="ChEBI" id="CHEBI:29035"/>
    </ligand>
</feature>
<dbReference type="InterPro" id="IPR042211">
    <property type="entry name" value="CRISPR-assoc_Cas1_N"/>
</dbReference>
<keyword evidence="3 10" id="KW-0255">Endonuclease</keyword>
<dbReference type="InterPro" id="IPR042206">
    <property type="entry name" value="CRISPR-assoc_Cas1_C"/>
</dbReference>
<evidence type="ECO:0000256" key="7">
    <source>
        <dbReference type="ARBA" id="ARBA00023125"/>
    </source>
</evidence>
<evidence type="ECO:0000313" key="11">
    <source>
        <dbReference type="EMBL" id="CZE46250.1"/>
    </source>
</evidence>
<evidence type="ECO:0000256" key="5">
    <source>
        <dbReference type="ARBA" id="ARBA00022842"/>
    </source>
</evidence>
<organism evidence="11 12">
    <name type="scientific">Campylobacter geochelonis</name>
    <dbReference type="NCBI Taxonomy" id="1780362"/>
    <lineage>
        <taxon>Bacteria</taxon>
        <taxon>Pseudomonadati</taxon>
        <taxon>Campylobacterota</taxon>
        <taxon>Epsilonproteobacteria</taxon>
        <taxon>Campylobacterales</taxon>
        <taxon>Campylobacteraceae</taxon>
        <taxon>Campylobacter</taxon>
    </lineage>
</organism>